<dbReference type="Pfam" id="PF01926">
    <property type="entry name" value="MMR_HSR1"/>
    <property type="match status" value="1"/>
</dbReference>
<evidence type="ECO:0000256" key="3">
    <source>
        <dbReference type="ARBA" id="ARBA00022618"/>
    </source>
</evidence>
<comment type="function">
    <text evidence="10">Necessary for normal cell division and for the maintenance of normal septation.</text>
</comment>
<keyword evidence="5 10" id="KW-0547">Nucleotide-binding</keyword>
<gene>
    <name evidence="12" type="primary">yihA</name>
    <name evidence="10" type="synonym">engB</name>
    <name evidence="12" type="ORF">NYR54_07885</name>
</gene>
<dbReference type="Proteomes" id="UP001149009">
    <property type="component" value="Unassembled WGS sequence"/>
</dbReference>
<reference evidence="12" key="1">
    <citation type="submission" date="2022-08" db="EMBL/GenBank/DDBJ databases">
        <title>Chelativorans sichuanense sp. nov., a paraffin oil-degrading bacterium isolated from a mixture of oil-based drill cuttings and paddy soil.</title>
        <authorList>
            <person name="Yu J."/>
            <person name="Liu H."/>
            <person name="Chen Q."/>
        </authorList>
    </citation>
    <scope>NUCLEOTIDE SEQUENCE</scope>
    <source>
        <strain evidence="12">SCAU 2101</strain>
    </source>
</reference>
<dbReference type="GO" id="GO:0005525">
    <property type="term" value="F:GTP binding"/>
    <property type="evidence" value="ECO:0007669"/>
    <property type="project" value="UniProtKB-UniRule"/>
</dbReference>
<evidence type="ECO:0000256" key="1">
    <source>
        <dbReference type="ARBA" id="ARBA00001946"/>
    </source>
</evidence>
<keyword evidence="7 10" id="KW-0342">GTP-binding</keyword>
<evidence type="ECO:0000256" key="6">
    <source>
        <dbReference type="ARBA" id="ARBA00022842"/>
    </source>
</evidence>
<feature type="domain" description="EngB-type G" evidence="11">
    <location>
        <begin position="32"/>
        <end position="216"/>
    </location>
</feature>
<dbReference type="InterPro" id="IPR030393">
    <property type="entry name" value="G_ENGB_dom"/>
</dbReference>
<name>A0A9X3AZS8_9HYPH</name>
<dbReference type="GO" id="GO:0005829">
    <property type="term" value="C:cytosol"/>
    <property type="evidence" value="ECO:0007669"/>
    <property type="project" value="TreeGrafter"/>
</dbReference>
<evidence type="ECO:0000256" key="7">
    <source>
        <dbReference type="ARBA" id="ARBA00023134"/>
    </source>
</evidence>
<dbReference type="Gene3D" id="3.40.50.300">
    <property type="entry name" value="P-loop containing nucleotide triphosphate hydrolases"/>
    <property type="match status" value="1"/>
</dbReference>
<organism evidence="12 13">
    <name type="scientific">Chelativorans petroleitrophicus</name>
    <dbReference type="NCBI Taxonomy" id="2975484"/>
    <lineage>
        <taxon>Bacteria</taxon>
        <taxon>Pseudomonadati</taxon>
        <taxon>Pseudomonadota</taxon>
        <taxon>Alphaproteobacteria</taxon>
        <taxon>Hyphomicrobiales</taxon>
        <taxon>Phyllobacteriaceae</taxon>
        <taxon>Chelativorans</taxon>
    </lineage>
</organism>
<keyword evidence="3 10" id="KW-0132">Cell division</keyword>
<keyword evidence="8 10" id="KW-0717">Septation</keyword>
<evidence type="ECO:0000256" key="5">
    <source>
        <dbReference type="ARBA" id="ARBA00022741"/>
    </source>
</evidence>
<dbReference type="InterPro" id="IPR027417">
    <property type="entry name" value="P-loop_NTPase"/>
</dbReference>
<keyword evidence="4" id="KW-0479">Metal-binding</keyword>
<sequence length="230" mass="24977">MNEAVENTAKLFARPWIFIRGVPAMKFLPPEGPPEVAFAGRSNVGKSSLINALVGQKGLARTSNTPGRTQELNYFVPEGYSGEAGDLPPMALVDMPGYGFAKAPKAQVEAWTRLIFDYLRGRVTLKRVYLLIDARHGVKKIDEEVMDLLDKAAVSYQLVLTKSDKIKQAALAKLLEETRRKIGKRPAAFPEILATSAEKGRGIDDLRAAIVLAASAIPGKVDTGFPSEIA</sequence>
<evidence type="ECO:0000256" key="8">
    <source>
        <dbReference type="ARBA" id="ARBA00023210"/>
    </source>
</evidence>
<dbReference type="SUPFAM" id="SSF52540">
    <property type="entry name" value="P-loop containing nucleoside triphosphate hydrolases"/>
    <property type="match status" value="1"/>
</dbReference>
<comment type="similarity">
    <text evidence="2 10">Belongs to the TRAFAC class TrmE-Era-EngA-EngB-Septin-like GTPase superfamily. EngB GTPase family.</text>
</comment>
<dbReference type="AlphaFoldDB" id="A0A9X3AZS8"/>
<dbReference type="EMBL" id="JAODNV010000008">
    <property type="protein sequence ID" value="MCT8990214.1"/>
    <property type="molecule type" value="Genomic_DNA"/>
</dbReference>
<dbReference type="CDD" id="cd01876">
    <property type="entry name" value="YihA_EngB"/>
    <property type="match status" value="1"/>
</dbReference>
<evidence type="ECO:0000313" key="12">
    <source>
        <dbReference type="EMBL" id="MCT8990214.1"/>
    </source>
</evidence>
<dbReference type="NCBIfam" id="TIGR03598">
    <property type="entry name" value="GTPase_YsxC"/>
    <property type="match status" value="1"/>
</dbReference>
<dbReference type="HAMAP" id="MF_00321">
    <property type="entry name" value="GTPase_EngB"/>
    <property type="match status" value="1"/>
</dbReference>
<dbReference type="InterPro" id="IPR019987">
    <property type="entry name" value="GTP-bd_ribosome_bio_YsxC"/>
</dbReference>
<dbReference type="PANTHER" id="PTHR11649:SF13">
    <property type="entry name" value="ENGB-TYPE G DOMAIN-CONTAINING PROTEIN"/>
    <property type="match status" value="1"/>
</dbReference>
<evidence type="ECO:0000256" key="2">
    <source>
        <dbReference type="ARBA" id="ARBA00009638"/>
    </source>
</evidence>
<keyword evidence="9 10" id="KW-0131">Cell cycle</keyword>
<dbReference type="GO" id="GO:0000917">
    <property type="term" value="P:division septum assembly"/>
    <property type="evidence" value="ECO:0007669"/>
    <property type="project" value="UniProtKB-KW"/>
</dbReference>
<evidence type="ECO:0000256" key="9">
    <source>
        <dbReference type="ARBA" id="ARBA00023306"/>
    </source>
</evidence>
<dbReference type="RefSeq" id="WP_261515074.1">
    <property type="nucleotide sequence ID" value="NZ_JAODNV010000008.1"/>
</dbReference>
<dbReference type="InterPro" id="IPR006073">
    <property type="entry name" value="GTP-bd"/>
</dbReference>
<evidence type="ECO:0000256" key="10">
    <source>
        <dbReference type="HAMAP-Rule" id="MF_00321"/>
    </source>
</evidence>
<comment type="cofactor">
    <cofactor evidence="1">
        <name>Mg(2+)</name>
        <dbReference type="ChEBI" id="CHEBI:18420"/>
    </cofactor>
</comment>
<comment type="caution">
    <text evidence="12">The sequence shown here is derived from an EMBL/GenBank/DDBJ whole genome shotgun (WGS) entry which is preliminary data.</text>
</comment>
<keyword evidence="6" id="KW-0460">Magnesium</keyword>
<evidence type="ECO:0000313" key="13">
    <source>
        <dbReference type="Proteomes" id="UP001149009"/>
    </source>
</evidence>
<accession>A0A9X3AZS8</accession>
<dbReference type="GO" id="GO:0046872">
    <property type="term" value="F:metal ion binding"/>
    <property type="evidence" value="ECO:0007669"/>
    <property type="project" value="UniProtKB-KW"/>
</dbReference>
<keyword evidence="13" id="KW-1185">Reference proteome</keyword>
<evidence type="ECO:0000256" key="4">
    <source>
        <dbReference type="ARBA" id="ARBA00022723"/>
    </source>
</evidence>
<dbReference type="PANTHER" id="PTHR11649">
    <property type="entry name" value="MSS1/TRME-RELATED GTP-BINDING PROTEIN"/>
    <property type="match status" value="1"/>
</dbReference>
<proteinExistence type="inferred from homology"/>
<protein>
    <recommendedName>
        <fullName evidence="10">Probable GTP-binding protein EngB</fullName>
    </recommendedName>
</protein>
<dbReference type="PROSITE" id="PS51706">
    <property type="entry name" value="G_ENGB"/>
    <property type="match status" value="1"/>
</dbReference>
<evidence type="ECO:0000259" key="11">
    <source>
        <dbReference type="PROSITE" id="PS51706"/>
    </source>
</evidence>